<dbReference type="Gene3D" id="3.30.300.20">
    <property type="match status" value="1"/>
</dbReference>
<evidence type="ECO:0000313" key="2">
    <source>
        <dbReference type="Proteomes" id="UP000220106"/>
    </source>
</evidence>
<accession>A0AAX0S624</accession>
<organism evidence="1 2">
    <name type="scientific">Peribacillus butanolivorans</name>
    <dbReference type="NCBI Taxonomy" id="421767"/>
    <lineage>
        <taxon>Bacteria</taxon>
        <taxon>Bacillati</taxon>
        <taxon>Bacillota</taxon>
        <taxon>Bacilli</taxon>
        <taxon>Bacillales</taxon>
        <taxon>Bacillaceae</taxon>
        <taxon>Peribacillus</taxon>
    </lineage>
</organism>
<name>A0AAX0S624_9BACI</name>
<dbReference type="PANTHER" id="PTHR35368:SF1">
    <property type="entry name" value="HYDROPEROXIDE REDUCTASE"/>
    <property type="match status" value="1"/>
</dbReference>
<dbReference type="InterPro" id="IPR052924">
    <property type="entry name" value="OsmC/Ohr_hydroprdx_reductase"/>
</dbReference>
<gene>
    <name evidence="1" type="ORF">CN689_05440</name>
</gene>
<dbReference type="Proteomes" id="UP000220106">
    <property type="component" value="Unassembled WGS sequence"/>
</dbReference>
<protein>
    <submittedName>
        <fullName evidence="1">Osmotically inducible protein C</fullName>
    </submittedName>
</protein>
<dbReference type="InterPro" id="IPR015946">
    <property type="entry name" value="KH_dom-like_a/b"/>
</dbReference>
<dbReference type="InterPro" id="IPR036102">
    <property type="entry name" value="OsmC/Ohrsf"/>
</dbReference>
<dbReference type="InterPro" id="IPR003718">
    <property type="entry name" value="OsmC/Ohr_fam"/>
</dbReference>
<dbReference type="Pfam" id="PF02566">
    <property type="entry name" value="OsmC"/>
    <property type="match status" value="1"/>
</dbReference>
<dbReference type="AlphaFoldDB" id="A0AAX0S624"/>
<dbReference type="RefSeq" id="WP_098175154.1">
    <property type="nucleotide sequence ID" value="NZ_JBHJQV010000085.1"/>
</dbReference>
<sequence>MENKLNFHVTGKSKGMQTIAKSDQHTITIDEPPVMGGEDTGPDPLTTFLCALSGCENVVANVVAKELKFDLQGIEFDIRGVVDRRGFMGDPNVKPYFEKVTIDAKVQTSESEERIAELRRITDSRCPLYTTLKAAGVELESKWSKA</sequence>
<dbReference type="PANTHER" id="PTHR35368">
    <property type="entry name" value="HYDROPEROXIDE REDUCTASE"/>
    <property type="match status" value="1"/>
</dbReference>
<proteinExistence type="predicted"/>
<evidence type="ECO:0000313" key="1">
    <source>
        <dbReference type="EMBL" id="PEJ35905.1"/>
    </source>
</evidence>
<comment type="caution">
    <text evidence="1">The sequence shown here is derived from an EMBL/GenBank/DDBJ whole genome shotgun (WGS) entry which is preliminary data.</text>
</comment>
<dbReference type="SUPFAM" id="SSF82784">
    <property type="entry name" value="OsmC-like"/>
    <property type="match status" value="1"/>
</dbReference>
<dbReference type="EMBL" id="NUEQ01000011">
    <property type="protein sequence ID" value="PEJ35905.1"/>
    <property type="molecule type" value="Genomic_DNA"/>
</dbReference>
<reference evidence="1 2" key="1">
    <citation type="submission" date="2017-09" db="EMBL/GenBank/DDBJ databases">
        <title>Large-scale bioinformatics analysis of Bacillus genomes uncovers conserved roles of natural products in bacterial physiology.</title>
        <authorList>
            <consortium name="Agbiome Team Llc"/>
            <person name="Bleich R.M."/>
            <person name="Kirk G.J."/>
            <person name="Santa Maria K.C."/>
            <person name="Allen S.E."/>
            <person name="Farag S."/>
            <person name="Shank E.A."/>
            <person name="Bowers A."/>
        </authorList>
    </citation>
    <scope>NUCLEOTIDE SEQUENCE [LARGE SCALE GENOMIC DNA]</scope>
    <source>
        <strain evidence="1 2">AFS003229</strain>
    </source>
</reference>